<sequence length="965" mass="106021">MPMSTPTEMQMLATIHTHPGMEKTEMSLELAPSERKATMETSGHRGTSIDQNETMDQGHHSGEGYANAENGANDTDADTRIERASSLPNVVLSAKQREKDANPLAMSNDKELRLLLEANFQGAISTESGLDLNTVLSLMTVNASTPQTPGGPEKEKNTTTVEKGIELAATTTTTTTTTTTVTTTAAATDSKVEEPPKTTNEQTKVSADSKIASSSAIDASSSTPASADPHQPLTSLHSYYKTLAQQAQQQQAELDPKLPKVLSIGGDSGVPVNVSALHSLYENQNLGTKDADKPRSRTHDQVEYNPPSKPRTMTGEAPGKPLPTRAVAVSETSGQAHNSKVKDKEHNDAANREEKKDKADDGGSGKITKQGSDKKKSGDGKKGSKAKNKSNSDTLVEAKEKRVAKTTDDLKSSDKSKKQSKTGAAKTPTKKNKDQTAKGSKSATKSSDTNKAGSLTLIKQSNPNKGAQSKATKTNNNNNNNNNRKRTTQSAACKKKNQNTRTQHKEKQKTKDSMGSQKKPKPASAKKPTTPVQKNAKIARTGTAKAASGTAKKSAGTKQRSPRPEPKDKKPVPKPKKKVAKGSRVKRLQRKFETWDDDTDANEDSSEDEDFDFLAALDEGKDADEPEQRPKPKPKTKIIPKKPIKPKLKPLPKLEAHTDTKDDNKPKDKPEEAVATVVPKVEVAVNREQVPQHNLIHKVDLISVNSASDSAMAANVSVKDLQDQSALSLPNTDNTGDDKGESNNDNNNDETGDDVEQEQGDIQETDDSGQKKKKKKKRTRQFVSYVYLVLYVFLCSDLFIRVTPYLLIVVSLESSLLSFMIFVGFTLFLAVFESFMCYYFCLKKEVFGLNRFQLTMRYGVVGIISCCYLLLACIGLRFLPRTVIFRKDYLQKIVHNFLSVCNRHYKGLFIEHLLRTAFSVLVIIVLMVLQEFYWGWNFYTTLYVYAGAQVANWVCIGIMYIHMDR</sequence>
<feature type="compositionally biased region" description="Low complexity" evidence="1">
    <location>
        <begin position="522"/>
        <end position="531"/>
    </location>
</feature>
<feature type="region of interest" description="Disordered" evidence="1">
    <location>
        <begin position="15"/>
        <end position="74"/>
    </location>
</feature>
<feature type="compositionally biased region" description="Basic and acidic residues" evidence="1">
    <location>
        <begin position="562"/>
        <end position="571"/>
    </location>
</feature>
<evidence type="ECO:0000256" key="1">
    <source>
        <dbReference type="SAM" id="MobiDB-lite"/>
    </source>
</evidence>
<name>X6NI81_RETFI</name>
<keyword evidence="3" id="KW-1185">Reference proteome</keyword>
<dbReference type="AlphaFoldDB" id="X6NI81"/>
<feature type="compositionally biased region" description="Basic and acidic residues" evidence="1">
    <location>
        <begin position="289"/>
        <end position="302"/>
    </location>
</feature>
<feature type="compositionally biased region" description="Low complexity" evidence="1">
    <location>
        <begin position="541"/>
        <end position="558"/>
    </location>
</feature>
<feature type="compositionally biased region" description="Acidic residues" evidence="1">
    <location>
        <begin position="595"/>
        <end position="612"/>
    </location>
</feature>
<feature type="region of interest" description="Disordered" evidence="1">
    <location>
        <begin position="720"/>
        <end position="773"/>
    </location>
</feature>
<feature type="compositionally biased region" description="Acidic residues" evidence="1">
    <location>
        <begin position="747"/>
        <end position="767"/>
    </location>
</feature>
<feature type="compositionally biased region" description="Basic and acidic residues" evidence="1">
    <location>
        <begin position="396"/>
        <end position="417"/>
    </location>
</feature>
<feature type="compositionally biased region" description="Basic residues" evidence="1">
    <location>
        <begin position="631"/>
        <end position="650"/>
    </location>
</feature>
<feature type="compositionally biased region" description="Basic and acidic residues" evidence="1">
    <location>
        <begin position="19"/>
        <end position="38"/>
    </location>
</feature>
<feature type="compositionally biased region" description="Basic residues" evidence="1">
    <location>
        <begin position="572"/>
        <end position="589"/>
    </location>
</feature>
<protein>
    <submittedName>
        <fullName evidence="2">Uncharacterized protein</fullName>
    </submittedName>
</protein>
<accession>X6NI81</accession>
<feature type="region of interest" description="Disordered" evidence="1">
    <location>
        <begin position="172"/>
        <end position="233"/>
    </location>
</feature>
<feature type="region of interest" description="Disordered" evidence="1">
    <location>
        <begin position="283"/>
        <end position="675"/>
    </location>
</feature>
<evidence type="ECO:0000313" key="2">
    <source>
        <dbReference type="EMBL" id="ETO25062.1"/>
    </source>
</evidence>
<feature type="compositionally biased region" description="Basic and acidic residues" evidence="1">
    <location>
        <begin position="371"/>
        <end position="382"/>
    </location>
</feature>
<feature type="compositionally biased region" description="Basic and acidic residues" evidence="1">
    <location>
        <begin position="340"/>
        <end position="363"/>
    </location>
</feature>
<feature type="compositionally biased region" description="Polar residues" evidence="1">
    <location>
        <begin position="39"/>
        <end position="55"/>
    </location>
</feature>
<feature type="compositionally biased region" description="Low complexity" evidence="1">
    <location>
        <begin position="206"/>
        <end position="229"/>
    </location>
</feature>
<feature type="compositionally biased region" description="Polar residues" evidence="1">
    <location>
        <begin position="449"/>
        <end position="474"/>
    </location>
</feature>
<feature type="compositionally biased region" description="Polar residues" evidence="1">
    <location>
        <begin position="723"/>
        <end position="734"/>
    </location>
</feature>
<dbReference type="OMA" id="ATHWSEP"/>
<comment type="caution">
    <text evidence="2">The sequence shown here is derived from an EMBL/GenBank/DDBJ whole genome shotgun (WGS) entry which is preliminary data.</text>
</comment>
<feature type="compositionally biased region" description="Basic and acidic residues" evidence="1">
    <location>
        <begin position="503"/>
        <end position="512"/>
    </location>
</feature>
<gene>
    <name evidence="2" type="ORF">RFI_12081</name>
</gene>
<dbReference type="EMBL" id="ASPP01008765">
    <property type="protein sequence ID" value="ETO25062.1"/>
    <property type="molecule type" value="Genomic_DNA"/>
</dbReference>
<feature type="compositionally biased region" description="Basic and acidic residues" evidence="1">
    <location>
        <begin position="652"/>
        <end position="672"/>
    </location>
</feature>
<feature type="compositionally biased region" description="Basic residues" evidence="1">
    <location>
        <begin position="483"/>
        <end position="502"/>
    </location>
</feature>
<feature type="compositionally biased region" description="Low complexity" evidence="1">
    <location>
        <begin position="172"/>
        <end position="188"/>
    </location>
</feature>
<organism evidence="2 3">
    <name type="scientific">Reticulomyxa filosa</name>
    <dbReference type="NCBI Taxonomy" id="46433"/>
    <lineage>
        <taxon>Eukaryota</taxon>
        <taxon>Sar</taxon>
        <taxon>Rhizaria</taxon>
        <taxon>Retaria</taxon>
        <taxon>Foraminifera</taxon>
        <taxon>Monothalamids</taxon>
        <taxon>Reticulomyxidae</taxon>
        <taxon>Reticulomyxa</taxon>
    </lineage>
</organism>
<dbReference type="Proteomes" id="UP000023152">
    <property type="component" value="Unassembled WGS sequence"/>
</dbReference>
<reference evidence="2 3" key="1">
    <citation type="journal article" date="2013" name="Curr. Biol.">
        <title>The Genome of the Foraminiferan Reticulomyxa filosa.</title>
        <authorList>
            <person name="Glockner G."/>
            <person name="Hulsmann N."/>
            <person name="Schleicher M."/>
            <person name="Noegel A.A."/>
            <person name="Eichinger L."/>
            <person name="Gallinger C."/>
            <person name="Pawlowski J."/>
            <person name="Sierra R."/>
            <person name="Euteneuer U."/>
            <person name="Pillet L."/>
            <person name="Moustafa A."/>
            <person name="Platzer M."/>
            <person name="Groth M."/>
            <person name="Szafranski K."/>
            <person name="Schliwa M."/>
        </authorList>
    </citation>
    <scope>NUCLEOTIDE SEQUENCE [LARGE SCALE GENOMIC DNA]</scope>
</reference>
<feature type="compositionally biased region" description="Low complexity" evidence="1">
    <location>
        <begin position="437"/>
        <end position="447"/>
    </location>
</feature>
<evidence type="ECO:0000313" key="3">
    <source>
        <dbReference type="Proteomes" id="UP000023152"/>
    </source>
</evidence>
<proteinExistence type="predicted"/>